<accession>A0A382HBI1</accession>
<keyword evidence="2" id="KW-0812">Transmembrane</keyword>
<organism evidence="3">
    <name type="scientific">marine metagenome</name>
    <dbReference type="NCBI Taxonomy" id="408172"/>
    <lineage>
        <taxon>unclassified sequences</taxon>
        <taxon>metagenomes</taxon>
        <taxon>ecological metagenomes</taxon>
    </lineage>
</organism>
<sequence>MNNEKFKSTIGFTDLLFNILVGFAFLFIIAFLLIKPEAKKEDFERRAEFVIIMEWDDDKPDDIDLYVQDPTGNKVSFRTPIMNFMYLDKDDLGYANDVVYNANGTITKVNINREVVTIRGIIPGEYIINAHHYSSRQAEAALSTLSGERRGDSEIISAARHGVGKPNKNKALTVKVELHKVNPYTILWVGEKPFDHRGQEETFVRFTVDQQGNLIGGYSHEEKKFVLPQFGAGHGSGTAPNSFESEDGDRVQDSGANGNPGGREFP</sequence>
<evidence type="ECO:0000313" key="3">
    <source>
        <dbReference type="EMBL" id="SVB84640.1"/>
    </source>
</evidence>
<proteinExistence type="predicted"/>
<protein>
    <submittedName>
        <fullName evidence="3">Uncharacterized protein</fullName>
    </submittedName>
</protein>
<evidence type="ECO:0000256" key="2">
    <source>
        <dbReference type="SAM" id="Phobius"/>
    </source>
</evidence>
<name>A0A382HBI1_9ZZZZ</name>
<feature type="region of interest" description="Disordered" evidence="1">
    <location>
        <begin position="229"/>
        <end position="266"/>
    </location>
</feature>
<keyword evidence="2" id="KW-1133">Transmembrane helix</keyword>
<keyword evidence="2" id="KW-0472">Membrane</keyword>
<dbReference type="AlphaFoldDB" id="A0A382HBI1"/>
<dbReference type="EMBL" id="UINC01060287">
    <property type="protein sequence ID" value="SVB84640.1"/>
    <property type="molecule type" value="Genomic_DNA"/>
</dbReference>
<gene>
    <name evidence="3" type="ORF">METZ01_LOCUS237494</name>
</gene>
<feature type="transmembrane region" description="Helical" evidence="2">
    <location>
        <begin position="15"/>
        <end position="34"/>
    </location>
</feature>
<reference evidence="3" key="1">
    <citation type="submission" date="2018-05" db="EMBL/GenBank/DDBJ databases">
        <authorList>
            <person name="Lanie J.A."/>
            <person name="Ng W.-L."/>
            <person name="Kazmierczak K.M."/>
            <person name="Andrzejewski T.M."/>
            <person name="Davidsen T.M."/>
            <person name="Wayne K.J."/>
            <person name="Tettelin H."/>
            <person name="Glass J.I."/>
            <person name="Rusch D."/>
            <person name="Podicherti R."/>
            <person name="Tsui H.-C.T."/>
            <person name="Winkler M.E."/>
        </authorList>
    </citation>
    <scope>NUCLEOTIDE SEQUENCE</scope>
</reference>
<evidence type="ECO:0000256" key="1">
    <source>
        <dbReference type="SAM" id="MobiDB-lite"/>
    </source>
</evidence>